<dbReference type="AlphaFoldDB" id="A0A379E472"/>
<sequence length="230" mass="25363">MRKGKITCKVLKNIRQKIADANGIRYQPAECHFEGDCTGTCPACEQEIRYLEMQLRERIKKGWNIKVAGLAAGACVAIAPFASCSNLPKSDKVQKETDVPLQGKKVEVVKTLTTDMQHSVVINGQVRDSNSDKPISHAVVRRLGGTKGIVLGEDGRFSLRVGCNDTLVFSGSASYLDSELPVSTLKKSHEVMVYLLPKWYELGMVVPDSLISEDTDKKAPRSHKEKCSQK</sequence>
<reference evidence="2 3" key="1">
    <citation type="submission" date="2018-06" db="EMBL/GenBank/DDBJ databases">
        <authorList>
            <consortium name="Pathogen Informatics"/>
            <person name="Doyle S."/>
        </authorList>
    </citation>
    <scope>NUCLEOTIDE SEQUENCE [LARGE SCALE GENOMIC DNA]</scope>
    <source>
        <strain evidence="2 3">NCTC13067</strain>
    </source>
</reference>
<dbReference type="EMBL" id="UGTM01000001">
    <property type="protein sequence ID" value="SUB87102.1"/>
    <property type="molecule type" value="Genomic_DNA"/>
</dbReference>
<accession>A0A379E472</accession>
<gene>
    <name evidence="2" type="ORF">NCTC13067_00767</name>
</gene>
<keyword evidence="1" id="KW-0472">Membrane</keyword>
<evidence type="ECO:0008006" key="4">
    <source>
        <dbReference type="Google" id="ProtNLM"/>
    </source>
</evidence>
<feature type="transmembrane region" description="Helical" evidence="1">
    <location>
        <begin position="63"/>
        <end position="82"/>
    </location>
</feature>
<keyword evidence="1" id="KW-1133">Transmembrane helix</keyword>
<evidence type="ECO:0000256" key="1">
    <source>
        <dbReference type="SAM" id="Phobius"/>
    </source>
</evidence>
<dbReference type="SUPFAM" id="SSF49464">
    <property type="entry name" value="Carboxypeptidase regulatory domain-like"/>
    <property type="match status" value="1"/>
</dbReference>
<dbReference type="GeneID" id="66710702"/>
<organism evidence="2 3">
    <name type="scientific">Prevotella denticola</name>
    <dbReference type="NCBI Taxonomy" id="28129"/>
    <lineage>
        <taxon>Bacteria</taxon>
        <taxon>Pseudomonadati</taxon>
        <taxon>Bacteroidota</taxon>
        <taxon>Bacteroidia</taxon>
        <taxon>Bacteroidales</taxon>
        <taxon>Prevotellaceae</taxon>
        <taxon>Prevotella</taxon>
    </lineage>
</organism>
<dbReference type="RefSeq" id="WP_025067826.1">
    <property type="nucleotide sequence ID" value="NZ_CAUTRJ010000038.1"/>
</dbReference>
<keyword evidence="1" id="KW-0812">Transmembrane</keyword>
<protein>
    <recommendedName>
        <fullName evidence="4">Membrane receptor RagA</fullName>
    </recommendedName>
</protein>
<name>A0A379E472_9BACT</name>
<evidence type="ECO:0000313" key="2">
    <source>
        <dbReference type="EMBL" id="SUB87102.1"/>
    </source>
</evidence>
<dbReference type="Proteomes" id="UP000255469">
    <property type="component" value="Unassembled WGS sequence"/>
</dbReference>
<evidence type="ECO:0000313" key="3">
    <source>
        <dbReference type="Proteomes" id="UP000255469"/>
    </source>
</evidence>
<dbReference type="InterPro" id="IPR008969">
    <property type="entry name" value="CarboxyPept-like_regulatory"/>
</dbReference>
<proteinExistence type="predicted"/>